<dbReference type="InterPro" id="IPR050645">
    <property type="entry name" value="Histidine_acid_phosphatase"/>
</dbReference>
<dbReference type="PANTHER" id="PTHR11567:SF19">
    <property type="entry name" value="GH19849P"/>
    <property type="match status" value="1"/>
</dbReference>
<evidence type="ECO:0000313" key="3">
    <source>
        <dbReference type="EMBL" id="KAL3289473.1"/>
    </source>
</evidence>
<comment type="similarity">
    <text evidence="2">Belongs to the histidine acid phosphatase family.</text>
</comment>
<dbReference type="CDD" id="cd07061">
    <property type="entry name" value="HP_HAP_like"/>
    <property type="match status" value="1"/>
</dbReference>
<dbReference type="Pfam" id="PF00328">
    <property type="entry name" value="His_Phos_2"/>
    <property type="match status" value="1"/>
</dbReference>
<dbReference type="PANTHER" id="PTHR11567">
    <property type="entry name" value="ACID PHOSPHATASE-RELATED"/>
    <property type="match status" value="1"/>
</dbReference>
<comment type="caution">
    <text evidence="3">The sequence shown here is derived from an EMBL/GenBank/DDBJ whole genome shotgun (WGS) entry which is preliminary data.</text>
</comment>
<dbReference type="AlphaFoldDB" id="A0ABD2PES2"/>
<evidence type="ECO:0000256" key="1">
    <source>
        <dbReference type="ARBA" id="ARBA00000032"/>
    </source>
</evidence>
<dbReference type="InterPro" id="IPR000560">
    <property type="entry name" value="His_Pase_clade-2"/>
</dbReference>
<evidence type="ECO:0008006" key="5">
    <source>
        <dbReference type="Google" id="ProtNLM"/>
    </source>
</evidence>
<dbReference type="SUPFAM" id="SSF53254">
    <property type="entry name" value="Phosphoglycerate mutase-like"/>
    <property type="match status" value="1"/>
</dbReference>
<sequence>MSKLYEMIYFYFEILLILHWNPVAEVSSSNIKQIHMLFRHGERSPSQLYKNDPHNASLWQDGLGYLTRTGKLQMYNLGQRIRKKYANTIPNFYFPDDVKVLSSYSDRCLMSAQLFTSGLFVPQKEQIWNEELLWQPISMNYMPRSQDNMIASKQECPTYDILYEELFKSHKYKKILQENSELFQYLTEYTGENIDTIRKVEEIYNTLQIEELHNLTLPEWTHEVYPDLLKPLAAYSLASFTETDFMKKIKGGPFVKKVLKNMEDILDNKNSPRFFFYSGHDLTLVNILRTLGFTNEMKPNFAAYLIFELHNTSPATVKIFYSNCGWCEEEELIVQKCMEPCTLDNLKKNLDHLLPLDWSQECNNKIALNSDDLL</sequence>
<dbReference type="GO" id="GO:0003993">
    <property type="term" value="F:acid phosphatase activity"/>
    <property type="evidence" value="ECO:0007669"/>
    <property type="project" value="UniProtKB-EC"/>
</dbReference>
<comment type="catalytic activity">
    <reaction evidence="1">
        <text>a phosphate monoester + H2O = an alcohol + phosphate</text>
        <dbReference type="Rhea" id="RHEA:15017"/>
        <dbReference type="ChEBI" id="CHEBI:15377"/>
        <dbReference type="ChEBI" id="CHEBI:30879"/>
        <dbReference type="ChEBI" id="CHEBI:43474"/>
        <dbReference type="ChEBI" id="CHEBI:67140"/>
        <dbReference type="EC" id="3.1.3.2"/>
    </reaction>
</comment>
<dbReference type="Proteomes" id="UP001516400">
    <property type="component" value="Unassembled WGS sequence"/>
</dbReference>
<proteinExistence type="inferred from homology"/>
<dbReference type="PROSITE" id="PS00616">
    <property type="entry name" value="HIS_ACID_PHOSPHAT_1"/>
    <property type="match status" value="1"/>
</dbReference>
<reference evidence="3 4" key="1">
    <citation type="journal article" date="2021" name="BMC Biol.">
        <title>Horizontally acquired antibacterial genes associated with adaptive radiation of ladybird beetles.</title>
        <authorList>
            <person name="Li H.S."/>
            <person name="Tang X.F."/>
            <person name="Huang Y.H."/>
            <person name="Xu Z.Y."/>
            <person name="Chen M.L."/>
            <person name="Du X.Y."/>
            <person name="Qiu B.Y."/>
            <person name="Chen P.T."/>
            <person name="Zhang W."/>
            <person name="Slipinski A."/>
            <person name="Escalona H.E."/>
            <person name="Waterhouse R.M."/>
            <person name="Zwick A."/>
            <person name="Pang H."/>
        </authorList>
    </citation>
    <scope>NUCLEOTIDE SEQUENCE [LARGE SCALE GENOMIC DNA]</scope>
    <source>
        <strain evidence="3">SYSU2018</strain>
    </source>
</reference>
<gene>
    <name evidence="3" type="ORF">HHI36_022896</name>
</gene>
<dbReference type="Gene3D" id="3.40.50.1240">
    <property type="entry name" value="Phosphoglycerate mutase-like"/>
    <property type="match status" value="1"/>
</dbReference>
<keyword evidence="4" id="KW-1185">Reference proteome</keyword>
<protein>
    <recommendedName>
        <fullName evidence="5">Acid phosphatase</fullName>
    </recommendedName>
</protein>
<organism evidence="3 4">
    <name type="scientific">Cryptolaemus montrouzieri</name>
    <dbReference type="NCBI Taxonomy" id="559131"/>
    <lineage>
        <taxon>Eukaryota</taxon>
        <taxon>Metazoa</taxon>
        <taxon>Ecdysozoa</taxon>
        <taxon>Arthropoda</taxon>
        <taxon>Hexapoda</taxon>
        <taxon>Insecta</taxon>
        <taxon>Pterygota</taxon>
        <taxon>Neoptera</taxon>
        <taxon>Endopterygota</taxon>
        <taxon>Coleoptera</taxon>
        <taxon>Polyphaga</taxon>
        <taxon>Cucujiformia</taxon>
        <taxon>Coccinelloidea</taxon>
        <taxon>Coccinellidae</taxon>
        <taxon>Scymninae</taxon>
        <taxon>Scymnini</taxon>
        <taxon>Cryptolaemus</taxon>
    </lineage>
</organism>
<dbReference type="InterPro" id="IPR033379">
    <property type="entry name" value="Acid_Pase_AS"/>
</dbReference>
<accession>A0ABD2PES2</accession>
<name>A0ABD2PES2_9CUCU</name>
<evidence type="ECO:0000256" key="2">
    <source>
        <dbReference type="ARBA" id="ARBA00005375"/>
    </source>
</evidence>
<dbReference type="InterPro" id="IPR029033">
    <property type="entry name" value="His_PPase_superfam"/>
</dbReference>
<dbReference type="EMBL" id="JABFTP020000186">
    <property type="protein sequence ID" value="KAL3289473.1"/>
    <property type="molecule type" value="Genomic_DNA"/>
</dbReference>
<evidence type="ECO:0000313" key="4">
    <source>
        <dbReference type="Proteomes" id="UP001516400"/>
    </source>
</evidence>